<name>A0A7M4F2S2_CROPO</name>
<dbReference type="PANTHER" id="PTHR11437:SF10">
    <property type="entry name" value="ANGIOGENIN-RELATED"/>
    <property type="match status" value="1"/>
</dbReference>
<dbReference type="InterPro" id="IPR023412">
    <property type="entry name" value="RNaseA_domain"/>
</dbReference>
<dbReference type="AlphaFoldDB" id="A0A7M4F2S2"/>
<comment type="subcellular location">
    <subcellularLocation>
        <location evidence="1">Secreted</location>
    </subcellularLocation>
</comment>
<evidence type="ECO:0000256" key="5">
    <source>
        <dbReference type="ARBA" id="ARBA00022759"/>
    </source>
</evidence>
<evidence type="ECO:0000256" key="8">
    <source>
        <dbReference type="RuleBase" id="RU000651"/>
    </source>
</evidence>
<accession>A0A7M4F2S2</accession>
<evidence type="ECO:0000256" key="6">
    <source>
        <dbReference type="ARBA" id="ARBA00022801"/>
    </source>
</evidence>
<dbReference type="GO" id="GO:0016787">
    <property type="term" value="F:hydrolase activity"/>
    <property type="evidence" value="ECO:0007669"/>
    <property type="project" value="UniProtKB-KW"/>
</dbReference>
<dbReference type="Gene3D" id="3.10.130.10">
    <property type="entry name" value="Ribonuclease A-like domain"/>
    <property type="match status" value="1"/>
</dbReference>
<evidence type="ECO:0000256" key="1">
    <source>
        <dbReference type="ARBA" id="ARBA00004613"/>
    </source>
</evidence>
<dbReference type="GO" id="GO:0050830">
    <property type="term" value="P:defense response to Gram-positive bacterium"/>
    <property type="evidence" value="ECO:0007669"/>
    <property type="project" value="TreeGrafter"/>
</dbReference>
<keyword evidence="3" id="KW-0964">Secreted</keyword>
<dbReference type="GO" id="GO:0004540">
    <property type="term" value="F:RNA nuclease activity"/>
    <property type="evidence" value="ECO:0007669"/>
    <property type="project" value="Ensembl"/>
</dbReference>
<dbReference type="OMA" id="YGEAATY"/>
<sequence length="122" mass="14127">GDEIRPAASYRQFVSRHVDQPKTNAPNNNAYCNRLMQSRGLTCKLTNTFIHNPLNEVKAICTHGGTRFRNNLFDSNRSFTLTVCRLVSRGRRRRCAYRGTSQTRRIRVACTNQMPVHFERIL</sequence>
<evidence type="ECO:0000256" key="7">
    <source>
        <dbReference type="ARBA" id="ARBA00023157"/>
    </source>
</evidence>
<dbReference type="InterPro" id="IPR036816">
    <property type="entry name" value="RNaseA-like_dom_sf"/>
</dbReference>
<dbReference type="PROSITE" id="PS00127">
    <property type="entry name" value="RNASE_PANCREATIC"/>
    <property type="match status" value="1"/>
</dbReference>
<dbReference type="SUPFAM" id="SSF54076">
    <property type="entry name" value="RNase A-like"/>
    <property type="match status" value="1"/>
</dbReference>
<dbReference type="CDD" id="cd06265">
    <property type="entry name" value="RNase_A_canonical"/>
    <property type="match status" value="1"/>
</dbReference>
<organism evidence="10 11">
    <name type="scientific">Crocodylus porosus</name>
    <name type="common">Saltwater crocodile</name>
    <name type="synonym">Estuarine crocodile</name>
    <dbReference type="NCBI Taxonomy" id="8502"/>
    <lineage>
        <taxon>Eukaryota</taxon>
        <taxon>Metazoa</taxon>
        <taxon>Chordata</taxon>
        <taxon>Craniata</taxon>
        <taxon>Vertebrata</taxon>
        <taxon>Euteleostomi</taxon>
        <taxon>Archelosauria</taxon>
        <taxon>Archosauria</taxon>
        <taxon>Crocodylia</taxon>
        <taxon>Longirostres</taxon>
        <taxon>Crocodylidae</taxon>
        <taxon>Crocodylus</taxon>
    </lineage>
</organism>
<dbReference type="Ensembl" id="ENSCPRT00005021823.1">
    <property type="protein sequence ID" value="ENSCPRP00005018644.1"/>
    <property type="gene ID" value="ENSCPRG00005013052.1"/>
</dbReference>
<protein>
    <submittedName>
        <fullName evidence="10">Ribonuclease A family member 4</fullName>
    </submittedName>
</protein>
<evidence type="ECO:0000256" key="3">
    <source>
        <dbReference type="ARBA" id="ARBA00022525"/>
    </source>
</evidence>
<dbReference type="GO" id="GO:0004519">
    <property type="term" value="F:endonuclease activity"/>
    <property type="evidence" value="ECO:0007669"/>
    <property type="project" value="UniProtKB-KW"/>
</dbReference>
<dbReference type="GO" id="GO:0019731">
    <property type="term" value="P:antibacterial humoral response"/>
    <property type="evidence" value="ECO:0007669"/>
    <property type="project" value="Ensembl"/>
</dbReference>
<keyword evidence="4 8" id="KW-0540">Nuclease</keyword>
<dbReference type="Pfam" id="PF00074">
    <property type="entry name" value="RnaseA"/>
    <property type="match status" value="1"/>
</dbReference>
<dbReference type="InterPro" id="IPR023411">
    <property type="entry name" value="RNaseA_AS"/>
</dbReference>
<reference evidence="10" key="1">
    <citation type="submission" date="2025-08" db="UniProtKB">
        <authorList>
            <consortium name="Ensembl"/>
        </authorList>
    </citation>
    <scope>IDENTIFICATION</scope>
</reference>
<evidence type="ECO:0000256" key="4">
    <source>
        <dbReference type="ARBA" id="ARBA00022722"/>
    </source>
</evidence>
<keyword evidence="7" id="KW-1015">Disulfide bond</keyword>
<dbReference type="GO" id="GO:0003676">
    <property type="term" value="F:nucleic acid binding"/>
    <property type="evidence" value="ECO:0007669"/>
    <property type="project" value="InterPro"/>
</dbReference>
<gene>
    <name evidence="10" type="primary">RNASE4</name>
</gene>
<comment type="similarity">
    <text evidence="2 8">Belongs to the pancreatic ribonuclease family.</text>
</comment>
<keyword evidence="6 8" id="KW-0378">Hydrolase</keyword>
<dbReference type="PANTHER" id="PTHR11437">
    <property type="entry name" value="RIBONUCLEASE"/>
    <property type="match status" value="1"/>
</dbReference>
<dbReference type="GeneTree" id="ENSGT00940000157645"/>
<keyword evidence="5 8" id="KW-0255">Endonuclease</keyword>
<proteinExistence type="inferred from homology"/>
<dbReference type="InterPro" id="IPR001427">
    <property type="entry name" value="RNaseA"/>
</dbReference>
<evidence type="ECO:0000313" key="10">
    <source>
        <dbReference type="Ensembl" id="ENSCPRP00005018644.1"/>
    </source>
</evidence>
<keyword evidence="11" id="KW-1185">Reference proteome</keyword>
<evidence type="ECO:0000259" key="9">
    <source>
        <dbReference type="SMART" id="SM00092"/>
    </source>
</evidence>
<dbReference type="PRINTS" id="PR00794">
    <property type="entry name" value="RIBONUCLEASE"/>
</dbReference>
<dbReference type="GO" id="GO:0005615">
    <property type="term" value="C:extracellular space"/>
    <property type="evidence" value="ECO:0007669"/>
    <property type="project" value="Ensembl"/>
</dbReference>
<feature type="domain" description="Ribonuclease A-domain" evidence="9">
    <location>
        <begin position="6"/>
        <end position="122"/>
    </location>
</feature>
<dbReference type="Proteomes" id="UP000594220">
    <property type="component" value="Unplaced"/>
</dbReference>
<evidence type="ECO:0000313" key="11">
    <source>
        <dbReference type="Proteomes" id="UP000594220"/>
    </source>
</evidence>
<evidence type="ECO:0000256" key="2">
    <source>
        <dbReference type="ARBA" id="ARBA00005600"/>
    </source>
</evidence>
<dbReference type="SMART" id="SM00092">
    <property type="entry name" value="RNAse_Pc"/>
    <property type="match status" value="1"/>
</dbReference>
<reference evidence="10" key="2">
    <citation type="submission" date="2025-09" db="UniProtKB">
        <authorList>
            <consortium name="Ensembl"/>
        </authorList>
    </citation>
    <scope>IDENTIFICATION</scope>
</reference>